<evidence type="ECO:0000256" key="6">
    <source>
        <dbReference type="ARBA" id="ARBA00048117"/>
    </source>
</evidence>
<dbReference type="SUPFAM" id="SSF53067">
    <property type="entry name" value="Actin-like ATPase domain"/>
    <property type="match status" value="2"/>
</dbReference>
<evidence type="ECO:0000313" key="10">
    <source>
        <dbReference type="Proteomes" id="UP001628220"/>
    </source>
</evidence>
<keyword evidence="4 7" id="KW-0408">Iron</keyword>
<keyword evidence="1 7" id="KW-0808">Transferase</keyword>
<feature type="binding site" evidence="7">
    <location>
        <position position="319"/>
    </location>
    <ligand>
        <name>Fe cation</name>
        <dbReference type="ChEBI" id="CHEBI:24875"/>
    </ligand>
</feature>
<dbReference type="InterPro" id="IPR000905">
    <property type="entry name" value="Gcp-like_dom"/>
</dbReference>
<dbReference type="PANTHER" id="PTHR11735">
    <property type="entry name" value="TRNA N6-ADENOSINE THREONYLCARBAMOYLTRANSFERASE"/>
    <property type="match status" value="1"/>
</dbReference>
<dbReference type="EMBL" id="BAAFSF010000001">
    <property type="protein sequence ID" value="GAB1251488.1"/>
    <property type="molecule type" value="Genomic_DNA"/>
</dbReference>
<proteinExistence type="inferred from homology"/>
<dbReference type="Proteomes" id="UP001628220">
    <property type="component" value="Unassembled WGS sequence"/>
</dbReference>
<dbReference type="InterPro" id="IPR017861">
    <property type="entry name" value="KAE1/TsaD"/>
</dbReference>
<comment type="cofactor">
    <cofactor evidence="7">
        <name>Fe(2+)</name>
        <dbReference type="ChEBI" id="CHEBI:29033"/>
    </cofactor>
    <text evidence="7">Binds 1 Fe(2+) ion per subunit.</text>
</comment>
<evidence type="ECO:0000256" key="2">
    <source>
        <dbReference type="ARBA" id="ARBA00022694"/>
    </source>
</evidence>
<name>A0ABQ0E1C4_9PORP</name>
<comment type="similarity">
    <text evidence="7">Belongs to the KAE1 / TsaD family.</text>
</comment>
<evidence type="ECO:0000256" key="5">
    <source>
        <dbReference type="ARBA" id="ARBA00023315"/>
    </source>
</evidence>
<keyword evidence="7" id="KW-0963">Cytoplasm</keyword>
<evidence type="ECO:0000256" key="7">
    <source>
        <dbReference type="HAMAP-Rule" id="MF_01445"/>
    </source>
</evidence>
<feature type="binding site" evidence="7">
    <location>
        <position position="196"/>
    </location>
    <ligand>
        <name>substrate</name>
    </ligand>
</feature>
<dbReference type="PANTHER" id="PTHR11735:SF6">
    <property type="entry name" value="TRNA N6-ADENOSINE THREONYLCARBAMOYLTRANSFERASE, MITOCHONDRIAL"/>
    <property type="match status" value="1"/>
</dbReference>
<reference evidence="9 10" key="1">
    <citation type="journal article" date="2025" name="Int. J. Syst. Evol. Microbiol.">
        <title>Desulfovibrio falkowii sp. nov., Porphyromonas miyakawae sp. nov., Mediterraneibacter flintii sp. nov. and Owariibacterium komagatae gen. nov., sp. nov., isolated from human faeces.</title>
        <authorList>
            <person name="Hamaguchi T."/>
            <person name="Ohara M."/>
            <person name="Hisatomi A."/>
            <person name="Sekiguchi K."/>
            <person name="Takeda J.I."/>
            <person name="Ueyama J."/>
            <person name="Ito M."/>
            <person name="Nishiwaki H."/>
            <person name="Ogi T."/>
            <person name="Hirayama M."/>
            <person name="Ohkuma M."/>
            <person name="Sakamoto M."/>
            <person name="Ohno K."/>
        </authorList>
    </citation>
    <scope>NUCLEOTIDE SEQUENCE [LARGE SCALE GENOMIC DNA]</scope>
    <source>
        <strain evidence="9 10">13CB11C</strain>
    </source>
</reference>
<dbReference type="PROSITE" id="PS01016">
    <property type="entry name" value="GLYCOPROTEASE"/>
    <property type="match status" value="1"/>
</dbReference>
<comment type="function">
    <text evidence="7">Required for the formation of a threonylcarbamoyl group on adenosine at position 37 (t(6)A37) in tRNAs that read codons beginning with adenine. Is involved in the transfer of the threonylcarbamoyl moiety of threonylcarbamoyl-AMP (TC-AMP) to the N6 group of A37, together with TsaE and TsaB. TsaD likely plays a direct catalytic role in this reaction.</text>
</comment>
<feature type="binding site" evidence="7">
    <location>
        <position position="125"/>
    </location>
    <ligand>
        <name>Fe cation</name>
        <dbReference type="ChEBI" id="CHEBI:24875"/>
    </ligand>
</feature>
<evidence type="ECO:0000313" key="9">
    <source>
        <dbReference type="EMBL" id="GAB1251488.1"/>
    </source>
</evidence>
<dbReference type="InterPro" id="IPR022450">
    <property type="entry name" value="TsaD"/>
</dbReference>
<dbReference type="Pfam" id="PF00814">
    <property type="entry name" value="TsaD"/>
    <property type="match status" value="1"/>
</dbReference>
<dbReference type="NCBIfam" id="TIGR00329">
    <property type="entry name" value="gcp_kae1"/>
    <property type="match status" value="1"/>
</dbReference>
<comment type="caution">
    <text evidence="9">The sequence shown here is derived from an EMBL/GenBank/DDBJ whole genome shotgun (WGS) entry which is preliminary data.</text>
</comment>
<feature type="domain" description="Gcp-like" evidence="8">
    <location>
        <begin position="35"/>
        <end position="325"/>
    </location>
</feature>
<feature type="binding site" evidence="7">
    <location>
        <position position="183"/>
    </location>
    <ligand>
        <name>substrate</name>
    </ligand>
</feature>
<keyword evidence="2 7" id="KW-0819">tRNA processing</keyword>
<organism evidence="9 10">
    <name type="scientific">Porphyromonas miyakawae</name>
    <dbReference type="NCBI Taxonomy" id="3137470"/>
    <lineage>
        <taxon>Bacteria</taxon>
        <taxon>Pseudomonadati</taxon>
        <taxon>Bacteroidota</taxon>
        <taxon>Bacteroidia</taxon>
        <taxon>Bacteroidales</taxon>
        <taxon>Porphyromonadaceae</taxon>
        <taxon>Porphyromonas</taxon>
    </lineage>
</organism>
<feature type="binding site" evidence="7">
    <location>
        <begin position="150"/>
        <end position="154"/>
    </location>
    <ligand>
        <name>substrate</name>
    </ligand>
</feature>
<evidence type="ECO:0000256" key="1">
    <source>
        <dbReference type="ARBA" id="ARBA00022679"/>
    </source>
</evidence>
<comment type="subcellular location">
    <subcellularLocation>
        <location evidence="7">Cytoplasm</location>
    </subcellularLocation>
</comment>
<evidence type="ECO:0000256" key="4">
    <source>
        <dbReference type="ARBA" id="ARBA00023004"/>
    </source>
</evidence>
<feature type="binding site" evidence="7">
    <location>
        <position position="291"/>
    </location>
    <ligand>
        <name>substrate</name>
    </ligand>
</feature>
<dbReference type="InterPro" id="IPR043129">
    <property type="entry name" value="ATPase_NBD"/>
</dbReference>
<evidence type="ECO:0000256" key="3">
    <source>
        <dbReference type="ARBA" id="ARBA00022723"/>
    </source>
</evidence>
<comment type="catalytic activity">
    <reaction evidence="6 7">
        <text>L-threonylcarbamoyladenylate + adenosine(37) in tRNA = N(6)-L-threonylcarbamoyladenosine(37) in tRNA + AMP + H(+)</text>
        <dbReference type="Rhea" id="RHEA:37059"/>
        <dbReference type="Rhea" id="RHEA-COMP:10162"/>
        <dbReference type="Rhea" id="RHEA-COMP:10163"/>
        <dbReference type="ChEBI" id="CHEBI:15378"/>
        <dbReference type="ChEBI" id="CHEBI:73682"/>
        <dbReference type="ChEBI" id="CHEBI:74411"/>
        <dbReference type="ChEBI" id="CHEBI:74418"/>
        <dbReference type="ChEBI" id="CHEBI:456215"/>
        <dbReference type="EC" id="2.3.1.234"/>
    </reaction>
</comment>
<dbReference type="EC" id="2.3.1.234" evidence="7"/>
<dbReference type="CDD" id="cd24133">
    <property type="entry name" value="ASKHA_NBD_TsaD_bac"/>
    <property type="match status" value="1"/>
</dbReference>
<protein>
    <recommendedName>
        <fullName evidence="7">tRNA N6-adenosine threonylcarbamoyltransferase</fullName>
        <ecNumber evidence="7">2.3.1.234</ecNumber>
    </recommendedName>
    <alternativeName>
        <fullName evidence="7">N6-L-threonylcarbamoyladenine synthase</fullName>
        <shortName evidence="7">t(6)A synthase</shortName>
    </alternativeName>
    <alternativeName>
        <fullName evidence="7">t(6)A37 threonylcarbamoyladenosine biosynthesis protein TsaD</fullName>
    </alternativeName>
    <alternativeName>
        <fullName evidence="7">tRNA threonylcarbamoyladenosine biosynthesis protein TsaD</fullName>
    </alternativeName>
</protein>
<dbReference type="NCBIfam" id="TIGR03723">
    <property type="entry name" value="T6A_TsaD_YgjD"/>
    <property type="match status" value="1"/>
</dbReference>
<evidence type="ECO:0000259" key="8">
    <source>
        <dbReference type="Pfam" id="PF00814"/>
    </source>
</evidence>
<comment type="caution">
    <text evidence="7">Lacks conserved residue(s) required for the propagation of feature annotation.</text>
</comment>
<dbReference type="InterPro" id="IPR017860">
    <property type="entry name" value="Peptidase_M22_CS"/>
</dbReference>
<accession>A0ABQ0E1C4</accession>
<sequence>MTSNGMSMSHKDPIILGIESSCDDTGAAIVCGRRLLSNVVASQAVHTEYGGVVPEMASRAHQENIVPVVATAIKRAGINKEDIDAVATTAGPGLLGSLLVGVNFAKAFALALDKPLITINHLRAHVLAHFLYEEGEENKHFPEFPFLCLLVSGGNSQIVRLDSPYEMEVIGQTIDDAAGEAFDKCAKVMGLGYPGGPIINKLAGEGDPKRFHFAKPHVEGYNYSFSGLKTSFLYTLRDELAKDPDFIDKNKADLAASLQKTVIDILMDKLRRAAQDMKITRLAVAGGVSANTGLRDAFYAYGEKYGWEVFIPKFAYTTDNAAMVAVAGYYSYLQKAFATIDVVPFVKTTLCQ</sequence>
<gene>
    <name evidence="7 9" type="primary">tsaD</name>
    <name evidence="9" type="ORF">Tsumi_05920</name>
</gene>
<feature type="binding site" evidence="7">
    <location>
        <position position="121"/>
    </location>
    <ligand>
        <name>Fe cation</name>
        <dbReference type="ChEBI" id="CHEBI:24875"/>
    </ligand>
</feature>
<dbReference type="HAMAP" id="MF_01445">
    <property type="entry name" value="TsaD"/>
    <property type="match status" value="1"/>
</dbReference>
<dbReference type="PRINTS" id="PR00789">
    <property type="entry name" value="OSIALOPTASE"/>
</dbReference>
<dbReference type="Gene3D" id="3.30.420.40">
    <property type="match status" value="2"/>
</dbReference>
<keyword evidence="3 7" id="KW-0479">Metal-binding</keyword>
<keyword evidence="10" id="KW-1185">Reference proteome</keyword>
<keyword evidence="5 7" id="KW-0012">Acyltransferase</keyword>